<dbReference type="Pfam" id="PF00676">
    <property type="entry name" value="E1_dh"/>
    <property type="match status" value="1"/>
</dbReference>
<evidence type="ECO:0000256" key="1">
    <source>
        <dbReference type="ARBA" id="ARBA00001964"/>
    </source>
</evidence>
<keyword evidence="4" id="KW-0786">Thiamine pyrophosphate</keyword>
<keyword evidence="3" id="KW-0560">Oxidoreductase</keyword>
<comment type="caution">
    <text evidence="6">The sequence shown here is derived from an EMBL/GenBank/DDBJ whole genome shotgun (WGS) entry which is preliminary data.</text>
</comment>
<dbReference type="InterPro" id="IPR011603">
    <property type="entry name" value="2oxoglutarate_DH_E1"/>
</dbReference>
<comment type="cofactor">
    <cofactor evidence="1">
        <name>thiamine diphosphate</name>
        <dbReference type="ChEBI" id="CHEBI:58937"/>
    </cofactor>
</comment>
<reference evidence="6" key="1">
    <citation type="journal article" date="2023" name="PhytoFront">
        <title>Draft Genome Resources of Seven Strains of Tilletia horrida, Causal Agent of Kernel Smut of Rice.</title>
        <authorList>
            <person name="Khanal S."/>
            <person name="Antony Babu S."/>
            <person name="Zhou X.G."/>
        </authorList>
    </citation>
    <scope>NUCLEOTIDE SEQUENCE</scope>
    <source>
        <strain evidence="6">TX3</strain>
    </source>
</reference>
<dbReference type="AlphaFoldDB" id="A0AAN6G8H2"/>
<keyword evidence="7" id="KW-1185">Reference proteome</keyword>
<dbReference type="GO" id="GO:0006091">
    <property type="term" value="P:generation of precursor metabolites and energy"/>
    <property type="evidence" value="ECO:0007669"/>
    <property type="project" value="UniProtKB-ARBA"/>
</dbReference>
<dbReference type="Pfam" id="PF16870">
    <property type="entry name" value="OxoGdeHyase_C"/>
    <property type="match status" value="1"/>
</dbReference>
<dbReference type="Gene3D" id="1.10.287.1150">
    <property type="entry name" value="TPP helical domain"/>
    <property type="match status" value="1"/>
</dbReference>
<dbReference type="GO" id="GO:0016624">
    <property type="term" value="F:oxidoreductase activity, acting on the aldehyde or oxo group of donors, disulfide as acceptor"/>
    <property type="evidence" value="ECO:0007669"/>
    <property type="project" value="InterPro"/>
</dbReference>
<name>A0AAN6G8H2_9BASI</name>
<dbReference type="InterPro" id="IPR001017">
    <property type="entry name" value="DH_E1"/>
</dbReference>
<evidence type="ECO:0000259" key="5">
    <source>
        <dbReference type="SMART" id="SM00861"/>
    </source>
</evidence>
<dbReference type="Gene3D" id="3.40.50.11610">
    <property type="entry name" value="Multifunctional 2-oxoglutarate metabolism enzyme, C-terminal domain"/>
    <property type="match status" value="1"/>
</dbReference>
<dbReference type="InterPro" id="IPR005475">
    <property type="entry name" value="Transketolase-like_Pyr-bd"/>
</dbReference>
<dbReference type="InterPro" id="IPR029061">
    <property type="entry name" value="THDP-binding"/>
</dbReference>
<evidence type="ECO:0000313" key="6">
    <source>
        <dbReference type="EMBL" id="KAK0527594.1"/>
    </source>
</evidence>
<dbReference type="NCBIfam" id="TIGR00239">
    <property type="entry name" value="2oxo_dh_E1"/>
    <property type="match status" value="1"/>
</dbReference>
<dbReference type="NCBIfam" id="NF006914">
    <property type="entry name" value="PRK09404.1"/>
    <property type="match status" value="1"/>
</dbReference>
<sequence length="946" mass="104213">MLSLPRLRSARLRPVFVHSQRLYHGEAVFGHFPPPKKSTIPDYPPSHLDNRNQNAALLRYVDNVRRHGHRAAKVDPLDMMDRESEVAALDPSRYGLRPEQDVLPDGIVEMPSDSKGSDGKAAVKSITTHLQQTYVSSIGYEFMHMHSKGARNWFMDLLERGAATRPVDKGAQLRIWELMARSECLDQFLQSKLPNVKRYGLEGGEAMIPCIDALFHLAASGGIADAVVCMPHRGRLGLLTELLELPAERLLAKMKGHPEVPEQVGIVGDVLSHLTASPTLVYGGSQIRVELLPNPSHLEAVNPVAVGLTRAIQTLDSKATKKPAVGFGKALCVQVHGDAAFTGQGLVMETLGLSELPHFAVGGSVHILVNNNLGFSTPASYGRSSMYATDVAKMISAPILHVNGDNPEAVHRAASIAFAYREEFQRDIFIDLIVYRRWGHNELDEPAFTQPLMYRSVRSRKSVPQLYEAKLVADGVLGLEDAKLLRERRTAEFERALHADLVAPVRQPQQGSSQWAHTAYSTDEDAEHAPDTGVEADALRQIGAASVAMPEGFAPHSRLSRHIKQRKESLEVGQGILWATAEALAFGSLMREGNYVRLSGQDVGRGTFSQRHAMFVDQNDEKIYVPLNAAELGTGKLEIVNSSLSEQAVLAFELGMSWHNPDILPLWEAQFGDFNTGAQVIIDTFLSSGEAKWMRQSALTMLLPHGLEGGGPEHSSARIERFLQLSNDPFEATPEHSFSPNLIVANPTTPAQYFHLLRRQMRRNYRKPLIVATPKGLLRAAECTSTLEDFAPGTRFQSVLLEPNAASLSKPPRRIIFCSGRHYYTLLKSRAERSLDASTATLVRLEQLSPFPFVELRAALQSIMGGEEKEEAVEWVWAQEEARNQGAAPHVLPRLQALREEMYGRGKGVGAVRYAGRRESAVPATGVGAWHKAELGALGAEPFHDL</sequence>
<dbReference type="GO" id="GO:0030976">
    <property type="term" value="F:thiamine pyrophosphate binding"/>
    <property type="evidence" value="ECO:0007669"/>
    <property type="project" value="InterPro"/>
</dbReference>
<dbReference type="Gene3D" id="3.40.50.12470">
    <property type="match status" value="1"/>
</dbReference>
<evidence type="ECO:0000256" key="3">
    <source>
        <dbReference type="ARBA" id="ARBA00023002"/>
    </source>
</evidence>
<organism evidence="6 7">
    <name type="scientific">Tilletia horrida</name>
    <dbReference type="NCBI Taxonomy" id="155126"/>
    <lineage>
        <taxon>Eukaryota</taxon>
        <taxon>Fungi</taxon>
        <taxon>Dikarya</taxon>
        <taxon>Basidiomycota</taxon>
        <taxon>Ustilaginomycotina</taxon>
        <taxon>Exobasidiomycetes</taxon>
        <taxon>Tilletiales</taxon>
        <taxon>Tilletiaceae</taxon>
        <taxon>Tilletia</taxon>
    </lineage>
</organism>
<dbReference type="Pfam" id="PF02779">
    <property type="entry name" value="Transket_pyr"/>
    <property type="match status" value="1"/>
</dbReference>
<dbReference type="Gene3D" id="3.40.50.970">
    <property type="match status" value="1"/>
</dbReference>
<comment type="similarity">
    <text evidence="2">Belongs to the alpha-ketoglutarate dehydrogenase family.</text>
</comment>
<evidence type="ECO:0000256" key="2">
    <source>
        <dbReference type="ARBA" id="ARBA00006936"/>
    </source>
</evidence>
<protein>
    <recommendedName>
        <fullName evidence="5">Transketolase-like pyrimidine-binding domain-containing protein</fullName>
    </recommendedName>
</protein>
<dbReference type="SUPFAM" id="SSF52518">
    <property type="entry name" value="Thiamin diphosphate-binding fold (THDP-binding)"/>
    <property type="match status" value="2"/>
</dbReference>
<dbReference type="PIRSF" id="PIRSF000157">
    <property type="entry name" value="Oxoglu_dh_E1"/>
    <property type="match status" value="1"/>
</dbReference>
<evidence type="ECO:0000313" key="7">
    <source>
        <dbReference type="Proteomes" id="UP001176521"/>
    </source>
</evidence>
<dbReference type="EMBL" id="JAPDMQ010000305">
    <property type="protein sequence ID" value="KAK0527594.1"/>
    <property type="molecule type" value="Genomic_DNA"/>
</dbReference>
<dbReference type="InterPro" id="IPR042179">
    <property type="entry name" value="KGD_C_sf"/>
</dbReference>
<dbReference type="PANTHER" id="PTHR23152">
    <property type="entry name" value="2-OXOGLUTARATE DEHYDROGENASE"/>
    <property type="match status" value="1"/>
</dbReference>
<dbReference type="InterPro" id="IPR031717">
    <property type="entry name" value="ODO-1/KGD_C"/>
</dbReference>
<feature type="domain" description="Transketolase-like pyrimidine-binding" evidence="5">
    <location>
        <begin position="576"/>
        <end position="780"/>
    </location>
</feature>
<dbReference type="PANTHER" id="PTHR23152:SF4">
    <property type="entry name" value="2-OXOADIPATE DEHYDROGENASE COMPLEX COMPONENT E1"/>
    <property type="match status" value="1"/>
</dbReference>
<accession>A0AAN6G8H2</accession>
<evidence type="ECO:0000256" key="4">
    <source>
        <dbReference type="ARBA" id="ARBA00023052"/>
    </source>
</evidence>
<dbReference type="Proteomes" id="UP001176521">
    <property type="component" value="Unassembled WGS sequence"/>
</dbReference>
<dbReference type="SMART" id="SM00861">
    <property type="entry name" value="Transket_pyr"/>
    <property type="match status" value="1"/>
</dbReference>
<gene>
    <name evidence="6" type="ORF">OC842_004818</name>
</gene>
<proteinExistence type="inferred from homology"/>